<evidence type="ECO:0000256" key="4">
    <source>
        <dbReference type="ARBA" id="ARBA00025742"/>
    </source>
</evidence>
<dbReference type="RefSeq" id="WP_343956703.1">
    <property type="nucleotide sequence ID" value="NZ_BAAAMN010000017.1"/>
</dbReference>
<dbReference type="SUPFAM" id="SSF56300">
    <property type="entry name" value="Metallo-dependent phosphatases"/>
    <property type="match status" value="1"/>
</dbReference>
<protein>
    <submittedName>
        <fullName evidence="6">3',5'-cyclic adenosine monophosphate phosphodiesterase CpdA</fullName>
    </submittedName>
</protein>
<dbReference type="InterPro" id="IPR004843">
    <property type="entry name" value="Calcineurin-like_PHP"/>
</dbReference>
<sequence length="268" mass="28829">MVTPHVRLVQITDVHLTGPDQLLFDRVDTWQQFCTALSAAGHFNPDGVLVTGDVYDKDQAMTAQFTTLIETAQHELGCPVILLPGNHDTPPTWQLEHVNADSVGPEPGDSIHTIRGLRIISLNTHGQQVLQGHLTAEQLRWLGAELETTAIAGTVIAMHHPPVPTAHEFLSTVGLADPSCLAQVLNSSDVRLIVSGHLHFQTAAMLGSIPVWSGPALAYQQNAYAPAGTLQGLQQPGISIIDVFEDTHAVVPVPLMTSATLFTRPIPQ</sequence>
<proteinExistence type="inferred from homology"/>
<dbReference type="InterPro" id="IPR029052">
    <property type="entry name" value="Metallo-depent_PP-like"/>
</dbReference>
<evidence type="ECO:0000259" key="5">
    <source>
        <dbReference type="Pfam" id="PF00149"/>
    </source>
</evidence>
<keyword evidence="1" id="KW-0479">Metal-binding</keyword>
<keyword evidence="2" id="KW-0378">Hydrolase</keyword>
<organism evidence="6 7">
    <name type="scientific">Yaniella flava</name>
    <dbReference type="NCBI Taxonomy" id="287930"/>
    <lineage>
        <taxon>Bacteria</taxon>
        <taxon>Bacillati</taxon>
        <taxon>Actinomycetota</taxon>
        <taxon>Actinomycetes</taxon>
        <taxon>Micrococcales</taxon>
        <taxon>Micrococcaceae</taxon>
        <taxon>Yaniella</taxon>
    </lineage>
</organism>
<dbReference type="EMBL" id="BAAAMN010000017">
    <property type="protein sequence ID" value="GAA2033114.1"/>
    <property type="molecule type" value="Genomic_DNA"/>
</dbReference>
<accession>A0ABN2UBB0</accession>
<evidence type="ECO:0000313" key="6">
    <source>
        <dbReference type="EMBL" id="GAA2033114.1"/>
    </source>
</evidence>
<dbReference type="PANTHER" id="PTHR42988:SF2">
    <property type="entry name" value="CYCLIC NUCLEOTIDE PHOSPHODIESTERASE CBUA0032-RELATED"/>
    <property type="match status" value="1"/>
</dbReference>
<keyword evidence="7" id="KW-1185">Reference proteome</keyword>
<comment type="caution">
    <text evidence="6">The sequence shown here is derived from an EMBL/GenBank/DDBJ whole genome shotgun (WGS) entry which is preliminary data.</text>
</comment>
<evidence type="ECO:0000256" key="3">
    <source>
        <dbReference type="ARBA" id="ARBA00023004"/>
    </source>
</evidence>
<dbReference type="Gene3D" id="3.60.21.10">
    <property type="match status" value="1"/>
</dbReference>
<reference evidence="6 7" key="1">
    <citation type="journal article" date="2019" name="Int. J. Syst. Evol. Microbiol.">
        <title>The Global Catalogue of Microorganisms (GCM) 10K type strain sequencing project: providing services to taxonomists for standard genome sequencing and annotation.</title>
        <authorList>
            <consortium name="The Broad Institute Genomics Platform"/>
            <consortium name="The Broad Institute Genome Sequencing Center for Infectious Disease"/>
            <person name="Wu L."/>
            <person name="Ma J."/>
        </authorList>
    </citation>
    <scope>NUCLEOTIDE SEQUENCE [LARGE SCALE GENOMIC DNA]</scope>
    <source>
        <strain evidence="6 7">JCM 13595</strain>
    </source>
</reference>
<keyword evidence="3" id="KW-0408">Iron</keyword>
<dbReference type="InterPro" id="IPR050884">
    <property type="entry name" value="CNP_phosphodiesterase-III"/>
</dbReference>
<dbReference type="Proteomes" id="UP001501461">
    <property type="component" value="Unassembled WGS sequence"/>
</dbReference>
<evidence type="ECO:0000313" key="7">
    <source>
        <dbReference type="Proteomes" id="UP001501461"/>
    </source>
</evidence>
<gene>
    <name evidence="6" type="primary">cpdA</name>
    <name evidence="6" type="ORF">GCM10009720_11950</name>
</gene>
<feature type="domain" description="Calcineurin-like phosphoesterase" evidence="5">
    <location>
        <begin position="7"/>
        <end position="199"/>
    </location>
</feature>
<dbReference type="PANTHER" id="PTHR42988">
    <property type="entry name" value="PHOSPHOHYDROLASE"/>
    <property type="match status" value="1"/>
</dbReference>
<evidence type="ECO:0000256" key="1">
    <source>
        <dbReference type="ARBA" id="ARBA00022723"/>
    </source>
</evidence>
<name>A0ABN2UBB0_9MICC</name>
<dbReference type="Pfam" id="PF00149">
    <property type="entry name" value="Metallophos"/>
    <property type="match status" value="1"/>
</dbReference>
<evidence type="ECO:0000256" key="2">
    <source>
        <dbReference type="ARBA" id="ARBA00022801"/>
    </source>
</evidence>
<comment type="similarity">
    <text evidence="4">Belongs to the cyclic nucleotide phosphodiesterase class-III family.</text>
</comment>